<protein>
    <submittedName>
        <fullName evidence="2">TGB1</fullName>
    </submittedName>
</protein>
<evidence type="ECO:0000313" key="2">
    <source>
        <dbReference type="EMBL" id="QNN26223.1"/>
    </source>
</evidence>
<proteinExistence type="predicted"/>
<organism evidence="2">
    <name type="scientific">Peony betaflexivirus 1</name>
    <dbReference type="NCBI Taxonomy" id="2800951"/>
    <lineage>
        <taxon>Viruses</taxon>
        <taxon>Riboviria</taxon>
        <taxon>Orthornavirae</taxon>
        <taxon>Kitrinoviricota</taxon>
        <taxon>Alsuviricetes</taxon>
        <taxon>Tymovirales</taxon>
        <taxon>Betaflexiviridae</taxon>
    </lineage>
</organism>
<dbReference type="GO" id="GO:0005524">
    <property type="term" value="F:ATP binding"/>
    <property type="evidence" value="ECO:0007669"/>
    <property type="project" value="InterPro"/>
</dbReference>
<evidence type="ECO:0000259" key="1">
    <source>
        <dbReference type="Pfam" id="PF01443"/>
    </source>
</evidence>
<dbReference type="InterPro" id="IPR027351">
    <property type="entry name" value="(+)RNA_virus_helicase_core_dom"/>
</dbReference>
<dbReference type="Pfam" id="PF01443">
    <property type="entry name" value="Viral_helicase1"/>
    <property type="match status" value="1"/>
</dbReference>
<reference evidence="2" key="1">
    <citation type="submission" date="2019-08" db="EMBL/GenBank/DDBJ databases">
        <authorList>
            <person name="Li M."/>
            <person name="Dong L."/>
            <person name="Li B."/>
            <person name="Wang Z."/>
            <person name="Xie J."/>
            <person name="Li Y."/>
            <person name="Shi W."/>
            <person name="Yang L."/>
            <person name="Wu Q."/>
            <person name="Chen Y."/>
            <person name="Lu P."/>
            <person name="Guo G."/>
            <person name="Zhang H."/>
            <person name="Zhang P."/>
            <person name="Zhu K."/>
            <person name="Li Y."/>
            <person name="Yu D."/>
            <person name="Luo M.-C."/>
            <person name="Fahima T."/>
            <person name="Nevo E."/>
            <person name="Li H."/>
            <person name="Liu Z."/>
        </authorList>
    </citation>
    <scope>NUCLEOTIDE SEQUENCE</scope>
    <source>
        <strain evidence="2">BJ</strain>
    </source>
</reference>
<feature type="domain" description="(+)RNA virus helicase C-terminal" evidence="1">
    <location>
        <begin position="24"/>
        <end position="218"/>
    </location>
</feature>
<sequence>MNVLFKYLENSGFVRTNIELSEPIVVHAVPGAGKTTLLRKLIKNEQGFEVHTSASADGPTLEGVGIEKQVKGNSGFRILDEYITSSDYSGYNALFSDPIQNSKKGLPAHFVNYRSFRVPRSICHLINNKLKIPIVSDIEGVVTFEPFFGKDPTGVVIAIELDVIRYLSGYGINVKSPCEVRGLEFEEVSLFITQPLEALPIWEVFIALTRVKRKLIVRCIDVSSTS</sequence>
<name>A0A7L7QTW8_9VIRU</name>
<dbReference type="EMBL" id="MN253489">
    <property type="protein sequence ID" value="QNN26223.1"/>
    <property type="molecule type" value="Genomic_RNA"/>
</dbReference>
<accession>A0A7L7QTW8</accession>